<keyword evidence="2" id="KW-1185">Reference proteome</keyword>
<organism evidence="1 2">
    <name type="scientific">Lichtheimia ornata</name>
    <dbReference type="NCBI Taxonomy" id="688661"/>
    <lineage>
        <taxon>Eukaryota</taxon>
        <taxon>Fungi</taxon>
        <taxon>Fungi incertae sedis</taxon>
        <taxon>Mucoromycota</taxon>
        <taxon>Mucoromycotina</taxon>
        <taxon>Mucoromycetes</taxon>
        <taxon>Mucorales</taxon>
        <taxon>Lichtheimiaceae</taxon>
        <taxon>Lichtheimia</taxon>
    </lineage>
</organism>
<dbReference type="GeneID" id="83216940"/>
<evidence type="ECO:0000313" key="1">
    <source>
        <dbReference type="EMBL" id="KAJ8654813.1"/>
    </source>
</evidence>
<evidence type="ECO:0000313" key="2">
    <source>
        <dbReference type="Proteomes" id="UP001234581"/>
    </source>
</evidence>
<proteinExistence type="predicted"/>
<dbReference type="EMBL" id="JARTCD010000056">
    <property type="protein sequence ID" value="KAJ8654813.1"/>
    <property type="molecule type" value="Genomic_DNA"/>
</dbReference>
<reference evidence="1 2" key="1">
    <citation type="submission" date="2023-03" db="EMBL/GenBank/DDBJ databases">
        <title>Genome sequence of Lichtheimia ornata CBS 291.66.</title>
        <authorList>
            <person name="Mohabir J.T."/>
            <person name="Shea T.P."/>
            <person name="Kurbessoian T."/>
            <person name="Berby B."/>
            <person name="Fontaine J."/>
            <person name="Livny J."/>
            <person name="Gnirke A."/>
            <person name="Stajich J.E."/>
            <person name="Cuomo C.A."/>
        </authorList>
    </citation>
    <scope>NUCLEOTIDE SEQUENCE [LARGE SCALE GENOMIC DNA]</scope>
    <source>
        <strain evidence="1">CBS 291.66</strain>
    </source>
</reference>
<comment type="caution">
    <text evidence="1">The sequence shown here is derived from an EMBL/GenBank/DDBJ whole genome shotgun (WGS) entry which is preliminary data.</text>
</comment>
<sequence length="169" mass="19002">MPISPPLFPAHKLLGCSPDDPSIQAWLHTVIPTDHQPLSELLVKRFSDCTYYSYKSLGISFCFVQKKDDVDKSLVLDSIDIYNGKTRDGFQPFVGNAYPFDFTKDTRGHEIVSQLGEPDRKGGGGKTHLPCWIEYKFNDQDGGGGLFIQLHGVEWEDRDMGWTSLSLFA</sequence>
<protein>
    <submittedName>
        <fullName evidence="1">Uncharacterized protein</fullName>
    </submittedName>
</protein>
<dbReference type="Proteomes" id="UP001234581">
    <property type="component" value="Unassembled WGS sequence"/>
</dbReference>
<name>A0AAD7UWA5_9FUNG</name>
<accession>A0AAD7UWA5</accession>
<gene>
    <name evidence="1" type="ORF">O0I10_009534</name>
</gene>
<dbReference type="AlphaFoldDB" id="A0AAD7UWA5"/>
<dbReference type="RefSeq" id="XP_058339727.1">
    <property type="nucleotide sequence ID" value="XM_058489525.1"/>
</dbReference>